<proteinExistence type="predicted"/>
<organism evidence="3 4">
    <name type="scientific">Pseudothermotoga lettingae (strain ATCC BAA-301 / DSM 14385 / NBRC 107922 / TMO)</name>
    <name type="common">Thermotoga lettingae</name>
    <dbReference type="NCBI Taxonomy" id="416591"/>
    <lineage>
        <taxon>Bacteria</taxon>
        <taxon>Thermotogati</taxon>
        <taxon>Thermotogota</taxon>
        <taxon>Thermotogae</taxon>
        <taxon>Thermotogales</taxon>
        <taxon>Thermotogaceae</taxon>
        <taxon>Pseudothermotoga</taxon>
    </lineage>
</organism>
<dbReference type="OrthoDB" id="9798935at2"/>
<dbReference type="KEGG" id="tle:Tlet_0144"/>
<evidence type="ECO:0000259" key="2">
    <source>
        <dbReference type="PROSITE" id="PS51782"/>
    </source>
</evidence>
<dbReference type="InterPro" id="IPR011055">
    <property type="entry name" value="Dup_hybrid_motif"/>
</dbReference>
<dbReference type="InterPro" id="IPR016047">
    <property type="entry name" value="M23ase_b-sheet_dom"/>
</dbReference>
<keyword evidence="1" id="KW-0175">Coiled coil</keyword>
<accession>A8F3I0</accession>
<evidence type="ECO:0000313" key="4">
    <source>
        <dbReference type="Proteomes" id="UP000002016"/>
    </source>
</evidence>
<dbReference type="Pfam" id="PF06725">
    <property type="entry name" value="3D"/>
    <property type="match status" value="1"/>
</dbReference>
<dbReference type="InterPro" id="IPR010611">
    <property type="entry name" value="3D_dom"/>
</dbReference>
<dbReference type="EMBL" id="CP000812">
    <property type="protein sequence ID" value="ABV32714.1"/>
    <property type="molecule type" value="Genomic_DNA"/>
</dbReference>
<keyword evidence="4" id="KW-1185">Reference proteome</keyword>
<dbReference type="PANTHER" id="PTHR21666:SF270">
    <property type="entry name" value="MUREIN HYDROLASE ACTIVATOR ENVC"/>
    <property type="match status" value="1"/>
</dbReference>
<dbReference type="CDD" id="cd14486">
    <property type="entry name" value="3D_domain"/>
    <property type="match status" value="1"/>
</dbReference>
<dbReference type="AlphaFoldDB" id="A8F3I0"/>
<evidence type="ECO:0000256" key="1">
    <source>
        <dbReference type="SAM" id="Coils"/>
    </source>
</evidence>
<dbReference type="Pfam" id="PF01476">
    <property type="entry name" value="LysM"/>
    <property type="match status" value="1"/>
</dbReference>
<dbReference type="GO" id="GO:0009254">
    <property type="term" value="P:peptidoglycan turnover"/>
    <property type="evidence" value="ECO:0007669"/>
    <property type="project" value="InterPro"/>
</dbReference>
<dbReference type="Proteomes" id="UP000002016">
    <property type="component" value="Chromosome"/>
</dbReference>
<evidence type="ECO:0000313" key="3">
    <source>
        <dbReference type="EMBL" id="ABV32714.1"/>
    </source>
</evidence>
<dbReference type="eggNOG" id="COG3584">
    <property type="taxonomic scope" value="Bacteria"/>
</dbReference>
<feature type="coiled-coil region" evidence="1">
    <location>
        <begin position="175"/>
        <end position="240"/>
    </location>
</feature>
<dbReference type="SUPFAM" id="SSF50685">
    <property type="entry name" value="Barwin-like endoglucanases"/>
    <property type="match status" value="1"/>
</dbReference>
<dbReference type="InterPro" id="IPR050570">
    <property type="entry name" value="Cell_wall_metabolism_enzyme"/>
</dbReference>
<reference evidence="3 4" key="1">
    <citation type="submission" date="2007-08" db="EMBL/GenBank/DDBJ databases">
        <title>Complete sequence of Thermotoga lettingae TMO.</title>
        <authorList>
            <consortium name="US DOE Joint Genome Institute"/>
            <person name="Copeland A."/>
            <person name="Lucas S."/>
            <person name="Lapidus A."/>
            <person name="Barry K."/>
            <person name="Glavina del Rio T."/>
            <person name="Dalin E."/>
            <person name="Tice H."/>
            <person name="Pitluck S."/>
            <person name="Foster B."/>
            <person name="Bruce D."/>
            <person name="Schmutz J."/>
            <person name="Larimer F."/>
            <person name="Land M."/>
            <person name="Hauser L."/>
            <person name="Kyrpides N."/>
            <person name="Mikhailova N."/>
            <person name="Nelson K."/>
            <person name="Gogarten J.P."/>
            <person name="Noll K."/>
            <person name="Richardson P."/>
        </authorList>
    </citation>
    <scope>NUCLEOTIDE SEQUENCE [LARGE SCALE GENOMIC DNA]</scope>
    <source>
        <strain evidence="4">ATCC BAA-301 / DSM 14385 / NBRC 107922 / TMO</strain>
    </source>
</reference>
<reference evidence="3 4" key="2">
    <citation type="journal article" date="2009" name="Proc. Natl. Acad. Sci. U.S.A.">
        <title>On the chimeric nature, thermophilic origin, and phylogenetic placement of the Thermotogales.</title>
        <authorList>
            <person name="Zhaxybayeva O."/>
            <person name="Swithers K.S."/>
            <person name="Lapierre P."/>
            <person name="Fournier G.P."/>
            <person name="Bickhart D.M."/>
            <person name="DeBoy R.T."/>
            <person name="Nelson K.E."/>
            <person name="Nesbo C.L."/>
            <person name="Doolittle W.F."/>
            <person name="Gogarten J.P."/>
            <person name="Noll K.M."/>
        </authorList>
    </citation>
    <scope>NUCLEOTIDE SEQUENCE [LARGE SCALE GENOMIC DNA]</scope>
    <source>
        <strain evidence="4">ATCC BAA-301 / DSM 14385 / NBRC 107922 / TMO</strain>
    </source>
</reference>
<dbReference type="PROSITE" id="PS51782">
    <property type="entry name" value="LYSM"/>
    <property type="match status" value="1"/>
</dbReference>
<sequence length="573" mass="64752">MKKLLLLLPLVIIVISCTPYDQDLLEQINRRLDELEYRIAQIEKSTYNNQKNIEKLQQEVSKINNEVSSAKKLLDEQKNLPAVSPDEINEIMARLTSLEMRYNQLSVALNVSDIRELIYKLGDIEAAQKQQQINYEKFVQQTEQLLNQVNAEQIAAKLSGLENSVHSISNQIAEVMELSSRIKSIETTIENLAIENPQIQQNIDLFGLETQINQLKTEIKNTESALKKELEEKLSKLQIKSGEIMPSDLQQYIANTTALTRQLATEIETLRGIVREYDRDRFLRLDQGYVTYVVKSGDTLSSIAQAYGLKLDKIKQLAELNGIEDANRLLVGQRIQIPVEDTNSLFKYPLDSPLNPQDIAGAFSEPTGSGARTGIDIRINTPRKVRSMLPGRVVNILQDNDGYHIRIDHGNGILAVYGNLKAIEVVQGQWISGGNNVGTVENIFHFEIWIDGEPRDPLRILLKYAGKFEATYYSEWEDGKLPEHPTFRITAAGTVPKEWWTIAADPSVIPLGSVVYIPQFCGGPNYGFFKVEDTGAAIKGNKIDIYTSNIKQALVNMRSYVDVYVVPIQMNWR</sequence>
<name>A8F3I0_PSELT</name>
<feature type="domain" description="LysM" evidence="2">
    <location>
        <begin position="290"/>
        <end position="337"/>
    </location>
</feature>
<dbReference type="CDD" id="cd12797">
    <property type="entry name" value="M23_peptidase"/>
    <property type="match status" value="1"/>
</dbReference>
<gene>
    <name evidence="3" type="ordered locus">Tlet_0144</name>
</gene>
<dbReference type="PROSITE" id="PS51257">
    <property type="entry name" value="PROKAR_LIPOPROTEIN"/>
    <property type="match status" value="1"/>
</dbReference>
<dbReference type="SMART" id="SM00257">
    <property type="entry name" value="LysM"/>
    <property type="match status" value="1"/>
</dbReference>
<dbReference type="RefSeq" id="WP_012002195.1">
    <property type="nucleotide sequence ID" value="NC_009828.1"/>
</dbReference>
<dbReference type="eggNOG" id="COG4942">
    <property type="taxonomic scope" value="Bacteria"/>
</dbReference>
<dbReference type="HOGENOM" id="CLU_024923_0_0_0"/>
<dbReference type="SUPFAM" id="SSF51261">
    <property type="entry name" value="Duplicated hybrid motif"/>
    <property type="match status" value="1"/>
</dbReference>
<dbReference type="InterPro" id="IPR036908">
    <property type="entry name" value="RlpA-like_sf"/>
</dbReference>
<dbReference type="CDD" id="cd00118">
    <property type="entry name" value="LysM"/>
    <property type="match status" value="1"/>
</dbReference>
<dbReference type="InterPro" id="IPR018392">
    <property type="entry name" value="LysM"/>
</dbReference>
<dbReference type="STRING" id="416591.Tlet_0144"/>
<dbReference type="Gene3D" id="2.40.40.10">
    <property type="entry name" value="RlpA-like domain"/>
    <property type="match status" value="1"/>
</dbReference>
<dbReference type="GO" id="GO:0019867">
    <property type="term" value="C:outer membrane"/>
    <property type="evidence" value="ECO:0007669"/>
    <property type="project" value="InterPro"/>
</dbReference>
<dbReference type="GO" id="GO:0004553">
    <property type="term" value="F:hydrolase activity, hydrolyzing O-glycosyl compounds"/>
    <property type="evidence" value="ECO:0007669"/>
    <property type="project" value="InterPro"/>
</dbReference>
<dbReference type="SUPFAM" id="SSF54106">
    <property type="entry name" value="LysM domain"/>
    <property type="match status" value="1"/>
</dbReference>
<dbReference type="InterPro" id="IPR036779">
    <property type="entry name" value="LysM_dom_sf"/>
</dbReference>
<feature type="coiled-coil region" evidence="1">
    <location>
        <begin position="25"/>
        <end position="80"/>
    </location>
</feature>
<protein>
    <submittedName>
        <fullName evidence="3">Peptidoglycan-binding LysM</fullName>
    </submittedName>
</protein>
<dbReference type="Gene3D" id="3.10.350.10">
    <property type="entry name" value="LysM domain"/>
    <property type="match status" value="1"/>
</dbReference>
<dbReference type="Gene3D" id="2.70.70.10">
    <property type="entry name" value="Glucose Permease (Domain IIA)"/>
    <property type="match status" value="1"/>
</dbReference>
<dbReference type="Pfam" id="PF01551">
    <property type="entry name" value="Peptidase_M23"/>
    <property type="match status" value="1"/>
</dbReference>
<dbReference type="GO" id="GO:0004222">
    <property type="term" value="F:metalloendopeptidase activity"/>
    <property type="evidence" value="ECO:0007669"/>
    <property type="project" value="TreeGrafter"/>
</dbReference>
<dbReference type="PANTHER" id="PTHR21666">
    <property type="entry name" value="PEPTIDASE-RELATED"/>
    <property type="match status" value="1"/>
</dbReference>